<accession>A0ABQ2MT73</accession>
<keyword evidence="2" id="KW-1185">Reference proteome</keyword>
<comment type="caution">
    <text evidence="1">The sequence shown here is derived from an EMBL/GenBank/DDBJ whole genome shotgun (WGS) entry which is preliminary data.</text>
</comment>
<dbReference type="EMBL" id="BMMP01000025">
    <property type="protein sequence ID" value="GGO57511.1"/>
    <property type="molecule type" value="Genomic_DNA"/>
</dbReference>
<sequence>MDLLLEPAVDAVQVRLLPADLPLTGTVVLRSQRRGPLLLVKAPCLHRAAVNRTRPAACGALAATPARPRIRPGRTPEE</sequence>
<organism evidence="1 2">
    <name type="scientific">Streptomyces daqingensis</name>
    <dbReference type="NCBI Taxonomy" id="1472640"/>
    <lineage>
        <taxon>Bacteria</taxon>
        <taxon>Bacillati</taxon>
        <taxon>Actinomycetota</taxon>
        <taxon>Actinomycetes</taxon>
        <taxon>Kitasatosporales</taxon>
        <taxon>Streptomycetaceae</taxon>
        <taxon>Streptomyces</taxon>
    </lineage>
</organism>
<gene>
    <name evidence="1" type="ORF">GCM10012287_53570</name>
</gene>
<reference evidence="2" key="1">
    <citation type="journal article" date="2019" name="Int. J. Syst. Evol. Microbiol.">
        <title>The Global Catalogue of Microorganisms (GCM) 10K type strain sequencing project: providing services to taxonomists for standard genome sequencing and annotation.</title>
        <authorList>
            <consortium name="The Broad Institute Genomics Platform"/>
            <consortium name="The Broad Institute Genome Sequencing Center for Infectious Disease"/>
            <person name="Wu L."/>
            <person name="Ma J."/>
        </authorList>
    </citation>
    <scope>NUCLEOTIDE SEQUENCE [LARGE SCALE GENOMIC DNA]</scope>
    <source>
        <strain evidence="2">CGMCC 4.7178</strain>
    </source>
</reference>
<evidence type="ECO:0000313" key="1">
    <source>
        <dbReference type="EMBL" id="GGO57511.1"/>
    </source>
</evidence>
<proteinExistence type="predicted"/>
<evidence type="ECO:0000313" key="2">
    <source>
        <dbReference type="Proteomes" id="UP000631535"/>
    </source>
</evidence>
<name>A0ABQ2MT73_9ACTN</name>
<dbReference type="Proteomes" id="UP000631535">
    <property type="component" value="Unassembled WGS sequence"/>
</dbReference>
<protein>
    <submittedName>
        <fullName evidence="1">Uncharacterized protein</fullName>
    </submittedName>
</protein>